<reference evidence="1" key="1">
    <citation type="journal article" date="2025" name="Int. J. Syst. Evol. Microbiol.">
        <title>Inconstantimicrobium mannanitabidum sp. nov., a novel member of the family Clostridiaceae isolated from anoxic soil under the treatment of reductive soil disinfestation.</title>
        <authorList>
            <person name="Ueki A."/>
            <person name="Tonouchi A."/>
            <person name="Honma S."/>
            <person name="Kaku N."/>
            <person name="Ueki K."/>
        </authorList>
    </citation>
    <scope>NUCLEOTIDE SEQUENCE</scope>
    <source>
        <strain evidence="1">TW13</strain>
    </source>
</reference>
<evidence type="ECO:0000313" key="2">
    <source>
        <dbReference type="Proteomes" id="UP001058074"/>
    </source>
</evidence>
<gene>
    <name evidence="1" type="ORF">rsdtw13_27960</name>
</gene>
<organism evidence="1 2">
    <name type="scientific">Inconstantimicrobium mannanitabidum</name>
    <dbReference type="NCBI Taxonomy" id="1604901"/>
    <lineage>
        <taxon>Bacteria</taxon>
        <taxon>Bacillati</taxon>
        <taxon>Bacillota</taxon>
        <taxon>Clostridia</taxon>
        <taxon>Eubacteriales</taxon>
        <taxon>Clostridiaceae</taxon>
        <taxon>Inconstantimicrobium</taxon>
    </lineage>
</organism>
<dbReference type="Proteomes" id="UP001058074">
    <property type="component" value="Unassembled WGS sequence"/>
</dbReference>
<comment type="caution">
    <text evidence="1">The sequence shown here is derived from an EMBL/GenBank/DDBJ whole genome shotgun (WGS) entry which is preliminary data.</text>
</comment>
<keyword evidence="2" id="KW-1185">Reference proteome</keyword>
<proteinExistence type="predicted"/>
<protein>
    <submittedName>
        <fullName evidence="1">Uncharacterized protein</fullName>
    </submittedName>
</protein>
<dbReference type="EMBL" id="BROD01000001">
    <property type="protein sequence ID" value="GKX67538.1"/>
    <property type="molecule type" value="Genomic_DNA"/>
</dbReference>
<sequence>MNYKRKANMALLVSAIFFCVCVVLRYFYKDMFIFKLMLFVSEASLVGGIADWFAVTALFTKPLGFPYHTEIIPRNRKAIINSTSNLVETDLLSKSTLKKQIDNISVVDYIVKYVDENKEVKAKVLEKLTKVIMNYINSKASGKLDVYIENVIKEEGKNINLSDKLKAFIQNKFIYENRVKWARDFLNKISKEEGYEKILAFSQKIFTSSDEDASFSFKSLLSKLNVVIADDLAAIIKSQLQNILTDLTKEDSILSDVCANNLIKSIEGIELSPASIEEWKLNLLEKTDFKPIIKEQLPSLIKEEVISNIIEKLWEYLKANTDFKNSINNGIREVIYKILEEKHNVIGSIASDTLNNFTDEKLNQFIEDKAGEDLQWIRINGSVLGGCIGLVLFLFLNLIYEPYIVQIIKGFFS</sequence>
<accession>A0ACB5RE30</accession>
<name>A0ACB5RE30_9CLOT</name>
<evidence type="ECO:0000313" key="1">
    <source>
        <dbReference type="EMBL" id="GKX67538.1"/>
    </source>
</evidence>